<organism evidence="4 5">
    <name type="scientific">Amanita muscaria (strain Koide BX008)</name>
    <dbReference type="NCBI Taxonomy" id="946122"/>
    <lineage>
        <taxon>Eukaryota</taxon>
        <taxon>Fungi</taxon>
        <taxon>Dikarya</taxon>
        <taxon>Basidiomycota</taxon>
        <taxon>Agaricomycotina</taxon>
        <taxon>Agaricomycetes</taxon>
        <taxon>Agaricomycetidae</taxon>
        <taxon>Agaricales</taxon>
        <taxon>Pluteineae</taxon>
        <taxon>Amanitaceae</taxon>
        <taxon>Amanita</taxon>
    </lineage>
</organism>
<evidence type="ECO:0008006" key="6">
    <source>
        <dbReference type="Google" id="ProtNLM"/>
    </source>
</evidence>
<dbReference type="InterPro" id="IPR001288">
    <property type="entry name" value="Translation_initiation_fac_3"/>
</dbReference>
<evidence type="ECO:0000256" key="2">
    <source>
        <dbReference type="ARBA" id="ARBA00022540"/>
    </source>
</evidence>
<dbReference type="GO" id="GO:0043022">
    <property type="term" value="F:ribosome binding"/>
    <property type="evidence" value="ECO:0007669"/>
    <property type="project" value="TreeGrafter"/>
</dbReference>
<evidence type="ECO:0000256" key="1">
    <source>
        <dbReference type="ARBA" id="ARBA00005439"/>
    </source>
</evidence>
<evidence type="ECO:0000313" key="4">
    <source>
        <dbReference type="EMBL" id="KIL67396.1"/>
    </source>
</evidence>
<dbReference type="GO" id="GO:0070124">
    <property type="term" value="P:mitochondrial translational initiation"/>
    <property type="evidence" value="ECO:0007669"/>
    <property type="project" value="TreeGrafter"/>
</dbReference>
<dbReference type="Proteomes" id="UP000054549">
    <property type="component" value="Unassembled WGS sequence"/>
</dbReference>
<comment type="similarity">
    <text evidence="1">Belongs to the IF-3 family.</text>
</comment>
<feature type="non-terminal residue" evidence="4">
    <location>
        <position position="171"/>
    </location>
</feature>
<reference evidence="4 5" key="1">
    <citation type="submission" date="2014-04" db="EMBL/GenBank/DDBJ databases">
        <title>Evolutionary Origins and Diversification of the Mycorrhizal Mutualists.</title>
        <authorList>
            <consortium name="DOE Joint Genome Institute"/>
            <consortium name="Mycorrhizal Genomics Consortium"/>
            <person name="Kohler A."/>
            <person name="Kuo A."/>
            <person name="Nagy L.G."/>
            <person name="Floudas D."/>
            <person name="Copeland A."/>
            <person name="Barry K.W."/>
            <person name="Cichocki N."/>
            <person name="Veneault-Fourrey C."/>
            <person name="LaButti K."/>
            <person name="Lindquist E.A."/>
            <person name="Lipzen A."/>
            <person name="Lundell T."/>
            <person name="Morin E."/>
            <person name="Murat C."/>
            <person name="Riley R."/>
            <person name="Ohm R."/>
            <person name="Sun H."/>
            <person name="Tunlid A."/>
            <person name="Henrissat B."/>
            <person name="Grigoriev I.V."/>
            <person name="Hibbett D.S."/>
            <person name="Martin F."/>
        </authorList>
    </citation>
    <scope>NUCLEOTIDE SEQUENCE [LARGE SCALE GENOMIC DNA]</scope>
    <source>
        <strain evidence="4 5">Koide BX008</strain>
    </source>
</reference>
<name>A0A0C2XD54_AMAMK</name>
<dbReference type="GO" id="GO:0032790">
    <property type="term" value="P:ribosome disassembly"/>
    <property type="evidence" value="ECO:0007669"/>
    <property type="project" value="TreeGrafter"/>
</dbReference>
<dbReference type="GO" id="GO:0005739">
    <property type="term" value="C:mitochondrion"/>
    <property type="evidence" value="ECO:0007669"/>
    <property type="project" value="TreeGrafter"/>
</dbReference>
<dbReference type="EMBL" id="KN818232">
    <property type="protein sequence ID" value="KIL67396.1"/>
    <property type="molecule type" value="Genomic_DNA"/>
</dbReference>
<protein>
    <recommendedName>
        <fullName evidence="6">Translation initiation factor 3 N-terminal domain-containing protein</fullName>
    </recommendedName>
</protein>
<evidence type="ECO:0000256" key="3">
    <source>
        <dbReference type="ARBA" id="ARBA00022917"/>
    </source>
</evidence>
<dbReference type="Gene3D" id="3.30.110.10">
    <property type="entry name" value="Translation initiation factor 3 (IF-3), C-terminal domain"/>
    <property type="match status" value="1"/>
</dbReference>
<dbReference type="PANTHER" id="PTHR10938">
    <property type="entry name" value="TRANSLATION INITIATION FACTOR IF-3"/>
    <property type="match status" value="1"/>
</dbReference>
<dbReference type="GO" id="GO:0003743">
    <property type="term" value="F:translation initiation factor activity"/>
    <property type="evidence" value="ECO:0007669"/>
    <property type="project" value="UniProtKB-KW"/>
</dbReference>
<dbReference type="HOGENOM" id="CLU_062478_2_0_1"/>
<keyword evidence="3" id="KW-0648">Protein biosynthesis</keyword>
<keyword evidence="5" id="KW-1185">Reference proteome</keyword>
<dbReference type="SUPFAM" id="SSF55200">
    <property type="entry name" value="Translation initiation factor IF3, C-terminal domain"/>
    <property type="match status" value="1"/>
</dbReference>
<keyword evidence="2" id="KW-0396">Initiation factor</keyword>
<dbReference type="InterPro" id="IPR036788">
    <property type="entry name" value="T_IF-3_C_sf"/>
</dbReference>
<dbReference type="AlphaFoldDB" id="A0A0C2XD54"/>
<dbReference type="PANTHER" id="PTHR10938:SF0">
    <property type="entry name" value="TRANSLATION INITIATION FACTOR IF-3, MITOCHONDRIAL"/>
    <property type="match status" value="1"/>
</dbReference>
<sequence>KPEREPMTNGPLKDEDIKYSRVRISHDGRLSAPATVTRLLSLIDRRGYYIQLVNQQPPIVKIVNKSEEYSRKRQEQEQAKLSKAKQSRKEVQLTWAIAEADAVHKLEKAREELEKGNRVDLVFSPKRGHPVPSEREMRERMQTVVDSLADVGKEWKEKDFQRRMAVAFLQG</sequence>
<dbReference type="STRING" id="946122.A0A0C2XD54"/>
<accession>A0A0C2XD54</accession>
<evidence type="ECO:0000313" key="5">
    <source>
        <dbReference type="Proteomes" id="UP000054549"/>
    </source>
</evidence>
<proteinExistence type="inferred from homology"/>
<feature type="non-terminal residue" evidence="4">
    <location>
        <position position="1"/>
    </location>
</feature>
<dbReference type="InParanoid" id="A0A0C2XD54"/>
<gene>
    <name evidence="4" type="ORF">M378DRAFT_42245</name>
</gene>
<dbReference type="OrthoDB" id="21573at2759"/>